<gene>
    <name evidence="1" type="ORF">C446_00565</name>
</gene>
<dbReference type="eggNOG" id="arCOG11407">
    <property type="taxonomic scope" value="Archaea"/>
</dbReference>
<dbReference type="EMBL" id="AOMA01000003">
    <property type="protein sequence ID" value="EMA47162.1"/>
    <property type="molecule type" value="Genomic_DNA"/>
</dbReference>
<dbReference type="RefSeq" id="WP_006671089.1">
    <property type="nucleotide sequence ID" value="NZ_AOMA01000003.1"/>
</dbReference>
<dbReference type="OrthoDB" id="200913at2157"/>
<accession>M0MN97</accession>
<reference evidence="1 2" key="1">
    <citation type="journal article" date="2014" name="PLoS Genet.">
        <title>Phylogenetically driven sequencing of extremely halophilic archaea reveals strategies for static and dynamic osmo-response.</title>
        <authorList>
            <person name="Becker E.A."/>
            <person name="Seitzer P.M."/>
            <person name="Tritt A."/>
            <person name="Larsen D."/>
            <person name="Krusor M."/>
            <person name="Yao A.I."/>
            <person name="Wu D."/>
            <person name="Madern D."/>
            <person name="Eisen J.A."/>
            <person name="Darling A.E."/>
            <person name="Facciotti M.T."/>
        </authorList>
    </citation>
    <scope>NUCLEOTIDE SEQUENCE [LARGE SCALE GENOMIC DNA]</scope>
    <source>
        <strain evidence="1 2">JCM 10879</strain>
    </source>
</reference>
<organism evidence="1 2">
    <name type="scientific">Halobiforma nitratireducens JCM 10879</name>
    <dbReference type="NCBI Taxonomy" id="1227454"/>
    <lineage>
        <taxon>Archaea</taxon>
        <taxon>Methanobacteriati</taxon>
        <taxon>Methanobacteriota</taxon>
        <taxon>Stenosarchaea group</taxon>
        <taxon>Halobacteria</taxon>
        <taxon>Halobacteriales</taxon>
        <taxon>Natrialbaceae</taxon>
        <taxon>Halobiforma</taxon>
    </lineage>
</organism>
<dbReference type="STRING" id="1227454.C446_00565"/>
<keyword evidence="2" id="KW-1185">Reference proteome</keyword>
<proteinExistence type="predicted"/>
<evidence type="ECO:0000313" key="2">
    <source>
        <dbReference type="Proteomes" id="UP000011607"/>
    </source>
</evidence>
<name>M0MN97_9EURY</name>
<protein>
    <submittedName>
        <fullName evidence="1">Uncharacterized protein</fullName>
    </submittedName>
</protein>
<evidence type="ECO:0000313" key="1">
    <source>
        <dbReference type="EMBL" id="EMA47162.1"/>
    </source>
</evidence>
<sequence length="96" mass="10573">MTSIRDLLAEAVGVREVVRVRRSVGDDDRTAGRLFVEHPRDESPLNIAIVEGLDRLEDGEVDRPSGTAELEVEILDRTVDGRAAGRLVDIHWIDGG</sequence>
<comment type="caution">
    <text evidence="1">The sequence shown here is derived from an EMBL/GenBank/DDBJ whole genome shotgun (WGS) entry which is preliminary data.</text>
</comment>
<dbReference type="AlphaFoldDB" id="M0MN97"/>
<dbReference type="Proteomes" id="UP000011607">
    <property type="component" value="Unassembled WGS sequence"/>
</dbReference>